<keyword evidence="3" id="KW-1185">Reference proteome</keyword>
<dbReference type="SUPFAM" id="SSF56112">
    <property type="entry name" value="Protein kinase-like (PK-like)"/>
    <property type="match status" value="1"/>
</dbReference>
<dbReference type="GO" id="GO:0005524">
    <property type="term" value="F:ATP binding"/>
    <property type="evidence" value="ECO:0007669"/>
    <property type="project" value="InterPro"/>
</dbReference>
<evidence type="ECO:0000313" key="3">
    <source>
        <dbReference type="Proteomes" id="UP000168428"/>
    </source>
</evidence>
<dbReference type="PROSITE" id="PS00109">
    <property type="entry name" value="PROTEIN_KINASE_TYR"/>
    <property type="match status" value="1"/>
</dbReference>
<protein>
    <submittedName>
        <fullName evidence="2">Orf36</fullName>
    </submittedName>
</protein>
<proteinExistence type="predicted"/>
<sequence length="454" mass="50778">MEDNRMTYLSAMGSLRTHSSSGDWIKPPDVTPNSAADILALGMSHIKALKVHLDTQHLCVCLPSNMFTCSHPTVDTDNLIGRGSFGKVYASSPGICAKVFTSADAFYHEAVMMDLVALARVYNHDDFTSVCLQFYLGACVACRTIWYPRFSQSLRTFKVFTADHLPDLDREFRGLIDAIYFLNQKCGLFHGDICPSNILVETFSGQQSGIKSLILTDLGTAAIHTGNSFKSLSINDPQNGSVIYKAEIHLNPFLVCKDYVKPLCLLRRCYLLRYHAQDMNVEEVTDTAVGQNMALKIDCAALLQVLLLVLARVMEQSHSLTYESWLHDIEDDSSATYFLLLLGPKLVLLAYLSQLWKINLDVGINSEGVLSQGQLPQPHMELLKECCQLFREEFDSVIKEEALLKLGQGLLKNTLSNLLQFDFFEIHGRRPQNGLFEQGHAARADSNHGNWRTS</sequence>
<dbReference type="Proteomes" id="UP000168428">
    <property type="component" value="Segment"/>
</dbReference>
<organism evidence="2 3">
    <name type="scientific">Alcelaphine gammaherpesvirus 2</name>
    <dbReference type="NCBI Taxonomy" id="138184"/>
    <lineage>
        <taxon>Viruses</taxon>
        <taxon>Duplodnaviria</taxon>
        <taxon>Heunggongvirae</taxon>
        <taxon>Peploviricota</taxon>
        <taxon>Herviviricetes</taxon>
        <taxon>Herpesvirales</taxon>
        <taxon>Orthoherpesviridae</taxon>
        <taxon>Gammaherpesvirinae</taxon>
        <taxon>Macavirus</taxon>
        <taxon>Macavirus alcelaphinegamma2</taxon>
    </lineage>
</organism>
<dbReference type="GeneID" id="19735510"/>
<gene>
    <name evidence="2" type="ORF">ALHV2gp32</name>
</gene>
<feature type="domain" description="Protein kinase" evidence="1">
    <location>
        <begin position="74"/>
        <end position="382"/>
    </location>
</feature>
<dbReference type="InterPro" id="IPR000719">
    <property type="entry name" value="Prot_kinase_dom"/>
</dbReference>
<dbReference type="GO" id="GO:0004672">
    <property type="term" value="F:protein kinase activity"/>
    <property type="evidence" value="ECO:0007669"/>
    <property type="project" value="InterPro"/>
</dbReference>
<dbReference type="Gene3D" id="1.10.510.10">
    <property type="entry name" value="Transferase(Phosphotransferase) domain 1"/>
    <property type="match status" value="1"/>
</dbReference>
<dbReference type="InterPro" id="IPR008266">
    <property type="entry name" value="Tyr_kinase_AS"/>
</dbReference>
<dbReference type="InterPro" id="IPR011009">
    <property type="entry name" value="Kinase-like_dom_sf"/>
</dbReference>
<name>A0A068ADE1_9GAMA</name>
<dbReference type="KEGG" id="vg:19735510"/>
<reference evidence="2 3" key="1">
    <citation type="journal article" date="2014" name="Vet. Microbiol.">
        <title>Malignant catarrhal fever in American bison (Bison bison) experimentally infected with alcelaphine herpesvirus 2.</title>
        <authorList>
            <person name="Taus N.S."/>
            <person name="O'Toole D."/>
            <person name="Herndon D.R."/>
            <person name="Cunha C.W."/>
            <person name="Warg J.V."/>
            <person name="Seal B.S."/>
            <person name="Brooking A."/>
            <person name="Li H."/>
        </authorList>
    </citation>
    <scope>NUCLEOTIDE SEQUENCE [LARGE SCALE GENOMIC DNA]</scope>
    <source>
        <strain evidence="2">Topi-AlHV-2</strain>
    </source>
</reference>
<evidence type="ECO:0000313" key="2">
    <source>
        <dbReference type="EMBL" id="AIA62072.1"/>
    </source>
</evidence>
<accession>A0A068ADE1</accession>
<evidence type="ECO:0000259" key="1">
    <source>
        <dbReference type="PROSITE" id="PS50011"/>
    </source>
</evidence>
<dbReference type="OrthoDB" id="7740at10239"/>
<dbReference type="EMBL" id="KF274499">
    <property type="protein sequence ID" value="AIA62072.1"/>
    <property type="molecule type" value="Genomic_DNA"/>
</dbReference>
<dbReference type="RefSeq" id="YP_009044418.1">
    <property type="nucleotide sequence ID" value="NC_024382.1"/>
</dbReference>
<dbReference type="PROSITE" id="PS50011">
    <property type="entry name" value="PROTEIN_KINASE_DOM"/>
    <property type="match status" value="1"/>
</dbReference>